<dbReference type="EMBL" id="BAABHQ010000008">
    <property type="protein sequence ID" value="GAA4878805.1"/>
    <property type="molecule type" value="Genomic_DNA"/>
</dbReference>
<evidence type="ECO:0000313" key="3">
    <source>
        <dbReference type="Proteomes" id="UP001500457"/>
    </source>
</evidence>
<keyword evidence="1" id="KW-1133">Transmembrane helix</keyword>
<feature type="transmembrane region" description="Helical" evidence="1">
    <location>
        <begin position="66"/>
        <end position="90"/>
    </location>
</feature>
<evidence type="ECO:0000256" key="1">
    <source>
        <dbReference type="SAM" id="Phobius"/>
    </source>
</evidence>
<organism evidence="2 3">
    <name type="scientific">Actinomycetospora straminea</name>
    <dbReference type="NCBI Taxonomy" id="663607"/>
    <lineage>
        <taxon>Bacteria</taxon>
        <taxon>Bacillati</taxon>
        <taxon>Actinomycetota</taxon>
        <taxon>Actinomycetes</taxon>
        <taxon>Pseudonocardiales</taxon>
        <taxon>Pseudonocardiaceae</taxon>
        <taxon>Actinomycetospora</taxon>
    </lineage>
</organism>
<keyword evidence="1" id="KW-0812">Transmembrane</keyword>
<comment type="caution">
    <text evidence="2">The sequence shown here is derived from an EMBL/GenBank/DDBJ whole genome shotgun (WGS) entry which is preliminary data.</text>
</comment>
<name>A0ABP9EJM3_9PSEU</name>
<evidence type="ECO:0000313" key="2">
    <source>
        <dbReference type="EMBL" id="GAA4878805.1"/>
    </source>
</evidence>
<protein>
    <submittedName>
        <fullName evidence="2">Uncharacterized protein</fullName>
    </submittedName>
</protein>
<feature type="transmembrane region" description="Helical" evidence="1">
    <location>
        <begin position="35"/>
        <end position="54"/>
    </location>
</feature>
<proteinExistence type="predicted"/>
<sequence>MIGPAAPAPHRARRAARESLDLLADETPRIQAAALAWRNGLGALLAGLIGFSLIKGRSDVTQLAPVAAAIVGCLLLAALIAGAASAVLLMRAAHGLPFASRMTEIIDQTAADPRLASRLGEADGASRALGRGVVSAMVCAALLCGAVGLTWYGPPKAKPRLSVVTDAGVRCGEVVALRDGDLRLKADVGEIVVDLDRAVGISAPDACPAPGPATP</sequence>
<keyword evidence="1" id="KW-0472">Membrane</keyword>
<dbReference type="RefSeq" id="WP_274232327.1">
    <property type="nucleotide sequence ID" value="NZ_BAABHQ010000008.1"/>
</dbReference>
<reference evidence="3" key="1">
    <citation type="journal article" date="2019" name="Int. J. Syst. Evol. Microbiol.">
        <title>The Global Catalogue of Microorganisms (GCM) 10K type strain sequencing project: providing services to taxonomists for standard genome sequencing and annotation.</title>
        <authorList>
            <consortium name="The Broad Institute Genomics Platform"/>
            <consortium name="The Broad Institute Genome Sequencing Center for Infectious Disease"/>
            <person name="Wu L."/>
            <person name="Ma J."/>
        </authorList>
    </citation>
    <scope>NUCLEOTIDE SEQUENCE [LARGE SCALE GENOMIC DNA]</scope>
    <source>
        <strain evidence="3">JCM 17983</strain>
    </source>
</reference>
<keyword evidence="3" id="KW-1185">Reference proteome</keyword>
<gene>
    <name evidence="2" type="ORF">GCM10023203_31690</name>
</gene>
<dbReference type="Proteomes" id="UP001500457">
    <property type="component" value="Unassembled WGS sequence"/>
</dbReference>
<accession>A0ABP9EJM3</accession>
<feature type="transmembrane region" description="Helical" evidence="1">
    <location>
        <begin position="133"/>
        <end position="152"/>
    </location>
</feature>